<dbReference type="PANTHER" id="PTHR43000">
    <property type="entry name" value="DTDP-D-GLUCOSE 4,6-DEHYDRATASE-RELATED"/>
    <property type="match status" value="1"/>
</dbReference>
<reference evidence="4" key="1">
    <citation type="journal article" date="2019" name="Int. J. Syst. Evol. Microbiol.">
        <title>The Global Catalogue of Microorganisms (GCM) 10K type strain sequencing project: providing services to taxonomists for standard genome sequencing and annotation.</title>
        <authorList>
            <consortium name="The Broad Institute Genomics Platform"/>
            <consortium name="The Broad Institute Genome Sequencing Center for Infectious Disease"/>
            <person name="Wu L."/>
            <person name="Ma J."/>
        </authorList>
    </citation>
    <scope>NUCLEOTIDE SEQUENCE [LARGE SCALE GENOMIC DNA]</scope>
    <source>
        <strain evidence="4">NBRC 108894</strain>
    </source>
</reference>
<dbReference type="RefSeq" id="WP_284253235.1">
    <property type="nucleotide sequence ID" value="NZ_BAAAQO010000003.1"/>
</dbReference>
<name>A0ABQ6K639_9MICO</name>
<protein>
    <submittedName>
        <fullName evidence="3">Nucleoside-diphosphate sugar epimerase</fullName>
    </submittedName>
</protein>
<dbReference type="Proteomes" id="UP001157034">
    <property type="component" value="Unassembled WGS sequence"/>
</dbReference>
<dbReference type="InterPro" id="IPR001509">
    <property type="entry name" value="Epimerase_deHydtase"/>
</dbReference>
<gene>
    <name evidence="3" type="ORF">GCM10025881_10750</name>
</gene>
<keyword evidence="4" id="KW-1185">Reference proteome</keyword>
<evidence type="ECO:0000259" key="2">
    <source>
        <dbReference type="Pfam" id="PF01370"/>
    </source>
</evidence>
<accession>A0ABQ6K639</accession>
<sequence length="282" mass="30440">MSATTVLVTGAAGYVGRHVVKALLDRGAQVVATVRPGSRADVDPRATVVAADVLDPDFRLADLGSPAPATAIHLAWQDGFTHNAPSHLLRLTDHFRFLTGLADSGVGRIAVLGTMHEVGYWEGAIQADTPTNPLSLYGVAKDALRRSTDIALRDRVELQWLRCYYIYGDDRNNQSIFTRILEAVDRGQTTFPFTSGKNLYDFIDVAELGRQIAVAATAPGVTGTINCCTGDPMSLADAVQGFIDTNRLPITLEFGAYPDRPYDSPGTWGDAGDIRRIMAEFG</sequence>
<dbReference type="SUPFAM" id="SSF51735">
    <property type="entry name" value="NAD(P)-binding Rossmann-fold domains"/>
    <property type="match status" value="1"/>
</dbReference>
<feature type="domain" description="NAD-dependent epimerase/dehydratase" evidence="2">
    <location>
        <begin position="6"/>
        <end position="219"/>
    </location>
</feature>
<organism evidence="3 4">
    <name type="scientific">Pseudolysinimonas kribbensis</name>
    <dbReference type="NCBI Taxonomy" id="433641"/>
    <lineage>
        <taxon>Bacteria</taxon>
        <taxon>Bacillati</taxon>
        <taxon>Actinomycetota</taxon>
        <taxon>Actinomycetes</taxon>
        <taxon>Micrococcales</taxon>
        <taxon>Microbacteriaceae</taxon>
        <taxon>Pseudolysinimonas</taxon>
    </lineage>
</organism>
<evidence type="ECO:0000256" key="1">
    <source>
        <dbReference type="ARBA" id="ARBA00007637"/>
    </source>
</evidence>
<dbReference type="InterPro" id="IPR036291">
    <property type="entry name" value="NAD(P)-bd_dom_sf"/>
</dbReference>
<evidence type="ECO:0000313" key="3">
    <source>
        <dbReference type="EMBL" id="GMA94251.1"/>
    </source>
</evidence>
<evidence type="ECO:0000313" key="4">
    <source>
        <dbReference type="Proteomes" id="UP001157034"/>
    </source>
</evidence>
<dbReference type="Gene3D" id="3.40.50.720">
    <property type="entry name" value="NAD(P)-binding Rossmann-like Domain"/>
    <property type="match status" value="1"/>
</dbReference>
<proteinExistence type="inferred from homology"/>
<comment type="caution">
    <text evidence="3">The sequence shown here is derived from an EMBL/GenBank/DDBJ whole genome shotgun (WGS) entry which is preliminary data.</text>
</comment>
<comment type="similarity">
    <text evidence="1">Belongs to the NAD(P)-dependent epimerase/dehydratase family.</text>
</comment>
<dbReference type="Pfam" id="PF01370">
    <property type="entry name" value="Epimerase"/>
    <property type="match status" value="1"/>
</dbReference>
<dbReference type="EMBL" id="BSVB01000001">
    <property type="protein sequence ID" value="GMA94251.1"/>
    <property type="molecule type" value="Genomic_DNA"/>
</dbReference>